<comment type="caution">
    <text evidence="4">The sequence shown here is derived from an EMBL/GenBank/DDBJ whole genome shotgun (WGS) entry which is preliminary data.</text>
</comment>
<reference evidence="4 5" key="1">
    <citation type="submission" date="2016-11" db="EMBL/GenBank/DDBJ databases">
        <title>Description of two novel members of the family Erysipelotrichaceae: Ileibacterium lipovorans gen. nov., sp. nov. and Dubosiella newyorkensis, gen. nov., sp. nov.</title>
        <authorList>
            <person name="Cox L.M."/>
            <person name="Sohn J."/>
            <person name="Tyrrell K.L."/>
            <person name="Citron D.M."/>
            <person name="Lawson P.A."/>
            <person name="Patel N.B."/>
            <person name="Iizumi T."/>
            <person name="Perez-Perez G.I."/>
            <person name="Goldstein E.J."/>
            <person name="Blaser M.J."/>
        </authorList>
    </citation>
    <scope>NUCLEOTIDE SEQUENCE [LARGE SCALE GENOMIC DNA]</scope>
    <source>
        <strain evidence="4 5">NYU-BL-K8</strain>
    </source>
</reference>
<feature type="domain" description="Replication protein RepB C-terminal" evidence="3">
    <location>
        <begin position="149"/>
        <end position="205"/>
    </location>
</feature>
<evidence type="ECO:0000259" key="2">
    <source>
        <dbReference type="Pfam" id="PF01719"/>
    </source>
</evidence>
<evidence type="ECO:0000259" key="3">
    <source>
        <dbReference type="Pfam" id="PF21861"/>
    </source>
</evidence>
<feature type="domain" description="Plasmid replication protein origin binding" evidence="2">
    <location>
        <begin position="27"/>
        <end position="140"/>
    </location>
</feature>
<dbReference type="Pfam" id="PF21861">
    <property type="entry name" value="RepB_C"/>
    <property type="match status" value="1"/>
</dbReference>
<name>A0A1Q9YN81_9FIRM</name>
<dbReference type="GO" id="GO:0003677">
    <property type="term" value="F:DNA binding"/>
    <property type="evidence" value="ECO:0007669"/>
    <property type="project" value="InterPro"/>
</dbReference>
<dbReference type="AlphaFoldDB" id="A0A1Q9YN81"/>
<protein>
    <recommendedName>
        <fullName evidence="6">Replication protein</fullName>
    </recommendedName>
</protein>
<accession>A0A1Q9YN81</accession>
<dbReference type="GO" id="GO:0005727">
    <property type="term" value="C:extrachromosomal circular DNA"/>
    <property type="evidence" value="ECO:0007669"/>
    <property type="project" value="InterPro"/>
</dbReference>
<dbReference type="EMBL" id="MPJZ01000008">
    <property type="protein sequence ID" value="OLU47227.1"/>
    <property type="molecule type" value="Genomic_DNA"/>
</dbReference>
<dbReference type="InterPro" id="IPR002631">
    <property type="entry name" value="Plasmid_rep_OBD"/>
</dbReference>
<evidence type="ECO:0000256" key="1">
    <source>
        <dbReference type="SAM" id="MobiDB-lite"/>
    </source>
</evidence>
<feature type="region of interest" description="Disordered" evidence="1">
    <location>
        <begin position="1"/>
        <end position="23"/>
    </location>
</feature>
<dbReference type="RefSeq" id="WP_075884550.1">
    <property type="nucleotide sequence ID" value="NZ_MPJZ01000008.1"/>
</dbReference>
<dbReference type="Proteomes" id="UP000186758">
    <property type="component" value="Unassembled WGS sequence"/>
</dbReference>
<organism evidence="4 5">
    <name type="scientific">Faecalibaculum rodentium</name>
    <dbReference type="NCBI Taxonomy" id="1702221"/>
    <lineage>
        <taxon>Bacteria</taxon>
        <taxon>Bacillati</taxon>
        <taxon>Bacillota</taxon>
        <taxon>Erysipelotrichia</taxon>
        <taxon>Erysipelotrichales</taxon>
        <taxon>Erysipelotrichaceae</taxon>
        <taxon>Faecalibaculum</taxon>
    </lineage>
</organism>
<dbReference type="GO" id="GO:0003916">
    <property type="term" value="F:DNA topoisomerase activity"/>
    <property type="evidence" value="ECO:0007669"/>
    <property type="project" value="InterPro"/>
</dbReference>
<sequence>MPYVDKKKAAEAQKRYREQKKERDGRSSKRWIFVFYPDSAPENWNDIIGEWMCEVLVSPLHDKDVNPDGEPKKPHWHGIVKFERAKTQTEAMELIGQLNGPRAQIPAGSTRSCVRYLVHADNPEKASYSRDSVLSFGGWSWDDACTGDEETMSIVGEMMEWCDETGCTSYAQLLRYARRERKDWFRSLCTSSTYVMKNYLNSLRYEA</sequence>
<proteinExistence type="predicted"/>
<dbReference type="Gene3D" id="3.40.1310.30">
    <property type="match status" value="1"/>
</dbReference>
<evidence type="ECO:0000313" key="4">
    <source>
        <dbReference type="EMBL" id="OLU47227.1"/>
    </source>
</evidence>
<dbReference type="Pfam" id="PF01719">
    <property type="entry name" value="Rep_OBD"/>
    <property type="match status" value="1"/>
</dbReference>
<gene>
    <name evidence="4" type="ORF">BO223_00795</name>
</gene>
<dbReference type="InterPro" id="IPR053923">
    <property type="entry name" value="RepB_C"/>
</dbReference>
<evidence type="ECO:0000313" key="5">
    <source>
        <dbReference type="Proteomes" id="UP000186758"/>
    </source>
</evidence>
<dbReference type="GO" id="GO:0006260">
    <property type="term" value="P:DNA replication"/>
    <property type="evidence" value="ECO:0007669"/>
    <property type="project" value="InterPro"/>
</dbReference>
<evidence type="ECO:0008006" key="6">
    <source>
        <dbReference type="Google" id="ProtNLM"/>
    </source>
</evidence>